<dbReference type="Pfam" id="PF00202">
    <property type="entry name" value="Aminotran_3"/>
    <property type="match status" value="1"/>
</dbReference>
<dbReference type="SUPFAM" id="SSF53383">
    <property type="entry name" value="PLP-dependent transferases"/>
    <property type="match status" value="1"/>
</dbReference>
<evidence type="ECO:0000313" key="7">
    <source>
        <dbReference type="Proteomes" id="UP001174909"/>
    </source>
</evidence>
<comment type="similarity">
    <text evidence="1 5">Belongs to the class-III pyridoxal-phosphate-dependent aminotransferase family.</text>
</comment>
<evidence type="ECO:0000256" key="1">
    <source>
        <dbReference type="ARBA" id="ARBA00008954"/>
    </source>
</evidence>
<keyword evidence="2 6" id="KW-0032">Aminotransferase</keyword>
<dbReference type="InterPro" id="IPR005814">
    <property type="entry name" value="Aminotrans_3"/>
</dbReference>
<dbReference type="AlphaFoldDB" id="A0AA35TQT2"/>
<evidence type="ECO:0000256" key="4">
    <source>
        <dbReference type="ARBA" id="ARBA00022898"/>
    </source>
</evidence>
<accession>A0AA35TQT2</accession>
<evidence type="ECO:0000256" key="3">
    <source>
        <dbReference type="ARBA" id="ARBA00022679"/>
    </source>
</evidence>
<dbReference type="InterPro" id="IPR015424">
    <property type="entry name" value="PyrdxlP-dep_Trfase"/>
</dbReference>
<comment type="caution">
    <text evidence="6">The sequence shown here is derived from an EMBL/GenBank/DDBJ whole genome shotgun (WGS) entry which is preliminary data.</text>
</comment>
<dbReference type="Gene3D" id="3.40.640.10">
    <property type="entry name" value="Type I PLP-dependent aspartate aminotransferase-like (Major domain)"/>
    <property type="match status" value="1"/>
</dbReference>
<keyword evidence="4 5" id="KW-0663">Pyridoxal phosphate</keyword>
<dbReference type="Gene3D" id="3.90.1150.10">
    <property type="entry name" value="Aspartate Aminotransferase, domain 1"/>
    <property type="match status" value="1"/>
</dbReference>
<dbReference type="PANTHER" id="PTHR43094:SF1">
    <property type="entry name" value="AMINOTRANSFERASE CLASS-III"/>
    <property type="match status" value="1"/>
</dbReference>
<keyword evidence="3" id="KW-0808">Transferase</keyword>
<proteinExistence type="inferred from homology"/>
<dbReference type="FunFam" id="3.40.640.10:FF:000014">
    <property type="entry name" value="Adenosylmethionine-8-amino-7-oxononanoate aminotransferase, probable"/>
    <property type="match status" value="1"/>
</dbReference>
<dbReference type="EMBL" id="CASHTH010004034">
    <property type="protein sequence ID" value="CAI8052738.1"/>
    <property type="molecule type" value="Genomic_DNA"/>
</dbReference>
<dbReference type="InterPro" id="IPR015421">
    <property type="entry name" value="PyrdxlP-dep_Trfase_major"/>
</dbReference>
<dbReference type="InterPro" id="IPR049704">
    <property type="entry name" value="Aminotrans_3_PPA_site"/>
</dbReference>
<name>A0AA35TQT2_GEOBA</name>
<reference evidence="6" key="1">
    <citation type="submission" date="2023-03" db="EMBL/GenBank/DDBJ databases">
        <authorList>
            <person name="Steffen K."/>
            <person name="Cardenas P."/>
        </authorList>
    </citation>
    <scope>NUCLEOTIDE SEQUENCE</scope>
</reference>
<organism evidence="6 7">
    <name type="scientific">Geodia barretti</name>
    <name type="common">Barrett's horny sponge</name>
    <dbReference type="NCBI Taxonomy" id="519541"/>
    <lineage>
        <taxon>Eukaryota</taxon>
        <taxon>Metazoa</taxon>
        <taxon>Porifera</taxon>
        <taxon>Demospongiae</taxon>
        <taxon>Heteroscleromorpha</taxon>
        <taxon>Tetractinellida</taxon>
        <taxon>Astrophorina</taxon>
        <taxon>Geodiidae</taxon>
        <taxon>Geodia</taxon>
    </lineage>
</organism>
<keyword evidence="7" id="KW-1185">Reference proteome</keyword>
<gene>
    <name evidence="6" type="ORF">GBAR_LOCUS28860</name>
</gene>
<dbReference type="GO" id="GO:0030170">
    <property type="term" value="F:pyridoxal phosphate binding"/>
    <property type="evidence" value="ECO:0007669"/>
    <property type="project" value="InterPro"/>
</dbReference>
<dbReference type="GO" id="GO:0008483">
    <property type="term" value="F:transaminase activity"/>
    <property type="evidence" value="ECO:0007669"/>
    <property type="project" value="UniProtKB-KW"/>
</dbReference>
<dbReference type="CDD" id="cd00610">
    <property type="entry name" value="OAT_like"/>
    <property type="match status" value="1"/>
</dbReference>
<evidence type="ECO:0000313" key="6">
    <source>
        <dbReference type="EMBL" id="CAI8052738.1"/>
    </source>
</evidence>
<dbReference type="PROSITE" id="PS00600">
    <property type="entry name" value="AA_TRANSFER_CLASS_3"/>
    <property type="match status" value="1"/>
</dbReference>
<sequence>MATHTESAVHDLQTTALENLWVYLREPSDMAEKGEPQIFVEGKGCQVTDALGNTYIDAMSGLWLKNVGYGQKEIADAAYEQMLKITYMPMGTTTEPTVRLSDKIASMMPGDLSRCFFTSGGSESVETALKLSRAYFKRIGEPQRTKFISRKDSYHGATMGAMALGGNFLYPRDDYEPLMPNTFHAPQPNFYRCEFNSETPEECGQRCVDAIESIIRFQGPDTVAAVIAEPISSPMGAVVPPDNYWPLLREVCDKYGCLLIADEVITGFGRTGKWFGCNQWDVVPDMMTVAKGITSGYIPMGGTILRKPIADAFVGGPKAAFRHVITFGGHPVAAAASLKNLEIMEREGMVENSARMGKYLLDGLEELKEKHSIIGNVRGLGLMCGLELVKDRETKEYFPADAGLGPRLTQGFADNGLFLRGGDLMNIMPPLCVTPGEIEQIVSTMDNVIGQVTSDLGAK</sequence>
<dbReference type="PANTHER" id="PTHR43094">
    <property type="entry name" value="AMINOTRANSFERASE"/>
    <property type="match status" value="1"/>
</dbReference>
<protein>
    <submittedName>
        <fullName evidence="6">Uncharacterized aminotransferase YhxA</fullName>
    </submittedName>
</protein>
<evidence type="ECO:0000256" key="2">
    <source>
        <dbReference type="ARBA" id="ARBA00022576"/>
    </source>
</evidence>
<dbReference type="PIRSF" id="PIRSF000521">
    <property type="entry name" value="Transaminase_4ab_Lys_Orn"/>
    <property type="match status" value="1"/>
</dbReference>
<dbReference type="GO" id="GO:0005829">
    <property type="term" value="C:cytosol"/>
    <property type="evidence" value="ECO:0007669"/>
    <property type="project" value="TreeGrafter"/>
</dbReference>
<dbReference type="Proteomes" id="UP001174909">
    <property type="component" value="Unassembled WGS sequence"/>
</dbReference>
<dbReference type="InterPro" id="IPR015422">
    <property type="entry name" value="PyrdxlP-dep_Trfase_small"/>
</dbReference>
<evidence type="ECO:0000256" key="5">
    <source>
        <dbReference type="RuleBase" id="RU003560"/>
    </source>
</evidence>